<keyword evidence="3 5" id="KW-0347">Helicase</keyword>
<dbReference type="NCBIfam" id="NF041254">
    <property type="entry name" value="motor_HelR"/>
    <property type="match status" value="1"/>
</dbReference>
<evidence type="ECO:0000256" key="4">
    <source>
        <dbReference type="ARBA" id="ARBA00022840"/>
    </source>
</evidence>
<comment type="caution">
    <text evidence="7">The sequence shown here is derived from an EMBL/GenBank/DDBJ whole genome shotgun (WGS) entry which is preliminary data.</text>
</comment>
<dbReference type="PANTHER" id="PTHR11070">
    <property type="entry name" value="UVRD / RECB / PCRA DNA HELICASE FAMILY MEMBER"/>
    <property type="match status" value="1"/>
</dbReference>
<evidence type="ECO:0000256" key="3">
    <source>
        <dbReference type="ARBA" id="ARBA00022806"/>
    </source>
</evidence>
<keyword evidence="2 5" id="KW-0378">Hydrolase</keyword>
<feature type="domain" description="UvrD-like helicase ATP-binding" evidence="6">
    <location>
        <begin position="196"/>
        <end position="601"/>
    </location>
</feature>
<dbReference type="Gene3D" id="3.40.50.300">
    <property type="entry name" value="P-loop containing nucleotide triphosphate hydrolases"/>
    <property type="match status" value="3"/>
</dbReference>
<sequence length="721" mass="78767">MNTPTTTSAFHLPDTLSRKADPALIAGDEQHFEAVAECLEESIAELSDRLDDLRREPGGIGRQAMERDIEIHRLTARLRALRRFGLDLCLGHMVGADGAEPVYIGRLGLTDSSGRRLLIDWRSPAAEPFFGATHANPMGLASRRRYRWTGGRISDYWDEVFASEGFAGHAALDDQSAFIASLGSSRSPRMRDVLGTIQADQDAIIRAGSRGALVVDGGPGTGKTVVALHRSAYLLHSDPRLGHRRGGVLFVGPHRPYLSYVADVLPSLGEEGVQTCILRDLVAEGAAATTETDPEVARLKSSADMVVKAVEKAVRFYEEPPTEAMTVTTPWSDIRLGARDWAAAFEAAEPGTPHNEAREQVWEELLAILEDKHGDGGDEFSPDRLRTSLQRNRELVGALNRAWPVIEAADLVGDLWSVPAYLRMCAPWLSPDEVRKLQRKDAPHAWTVSDLPLLDAARQRLGDPETARRKRRHKAAVAAERARMADVIDNVIAADDDGEGAVTMLHGQDLRDSLVDETALPGTDLDLLAGPFAHIVVDEAQELTDAEWQMLLLRCPSRSFTIVGDRAQARHGFTESWQERLERIGLDRIDLASLSVNYRTPEEVMAEAEPVIRAALPDANVPSSIRSSGVPVVHGPVSDLDEILDGWLAAHADGTACVIGDPSFRETSRVRSLTPELSKGLEFDLVVLIDPEEFGEGVAGAVDRYVAMTRATRQLVILTSS</sequence>
<keyword evidence="8" id="KW-1185">Reference proteome</keyword>
<gene>
    <name evidence="7" type="primary">helR</name>
    <name evidence="7" type="ORF">ACFYZM_19040</name>
</gene>
<evidence type="ECO:0000256" key="5">
    <source>
        <dbReference type="PROSITE-ProRule" id="PRU00560"/>
    </source>
</evidence>
<keyword evidence="1 5" id="KW-0547">Nucleotide-binding</keyword>
<accession>A0ABW6U0J8</accession>
<dbReference type="Proteomes" id="UP001602123">
    <property type="component" value="Unassembled WGS sequence"/>
</dbReference>
<evidence type="ECO:0000259" key="6">
    <source>
        <dbReference type="PROSITE" id="PS51198"/>
    </source>
</evidence>
<dbReference type="InterPro" id="IPR027417">
    <property type="entry name" value="P-loop_NTPase"/>
</dbReference>
<organism evidence="7 8">
    <name type="scientific">Streptomyces nondiastaticus</name>
    <dbReference type="NCBI Taxonomy" id="3154512"/>
    <lineage>
        <taxon>Bacteria</taxon>
        <taxon>Bacillati</taxon>
        <taxon>Actinomycetota</taxon>
        <taxon>Actinomycetes</taxon>
        <taxon>Kitasatosporales</taxon>
        <taxon>Streptomycetaceae</taxon>
        <taxon>Streptomyces</taxon>
    </lineage>
</organism>
<dbReference type="RefSeq" id="WP_388628557.1">
    <property type="nucleotide sequence ID" value="NZ_JBIAUT010000006.1"/>
</dbReference>
<evidence type="ECO:0000313" key="8">
    <source>
        <dbReference type="Proteomes" id="UP001602123"/>
    </source>
</evidence>
<feature type="binding site" evidence="5">
    <location>
        <begin position="217"/>
        <end position="224"/>
    </location>
    <ligand>
        <name>ATP</name>
        <dbReference type="ChEBI" id="CHEBI:30616"/>
    </ligand>
</feature>
<dbReference type="InterPro" id="IPR014016">
    <property type="entry name" value="UvrD-like_ATP-bd"/>
</dbReference>
<evidence type="ECO:0000313" key="7">
    <source>
        <dbReference type="EMBL" id="MFF4218360.1"/>
    </source>
</evidence>
<evidence type="ECO:0000256" key="2">
    <source>
        <dbReference type="ARBA" id="ARBA00022801"/>
    </source>
</evidence>
<reference evidence="7 8" key="1">
    <citation type="submission" date="2024-10" db="EMBL/GenBank/DDBJ databases">
        <title>The Natural Products Discovery Center: Release of the First 8490 Sequenced Strains for Exploring Actinobacteria Biosynthetic Diversity.</title>
        <authorList>
            <person name="Kalkreuter E."/>
            <person name="Kautsar S.A."/>
            <person name="Yang D."/>
            <person name="Bader C.D."/>
            <person name="Teijaro C.N."/>
            <person name="Fluegel L."/>
            <person name="Davis C.M."/>
            <person name="Simpson J.R."/>
            <person name="Lauterbach L."/>
            <person name="Steele A.D."/>
            <person name="Gui C."/>
            <person name="Meng S."/>
            <person name="Li G."/>
            <person name="Viehrig K."/>
            <person name="Ye F."/>
            <person name="Su P."/>
            <person name="Kiefer A.F."/>
            <person name="Nichols A."/>
            <person name="Cepeda A.J."/>
            <person name="Yan W."/>
            <person name="Fan B."/>
            <person name="Jiang Y."/>
            <person name="Adhikari A."/>
            <person name="Zheng C.-J."/>
            <person name="Schuster L."/>
            <person name="Cowan T.M."/>
            <person name="Smanski M.J."/>
            <person name="Chevrette M.G."/>
            <person name="De Carvalho L.P.S."/>
            <person name="Shen B."/>
        </authorList>
    </citation>
    <scope>NUCLEOTIDE SEQUENCE [LARGE SCALE GENOMIC DNA]</scope>
    <source>
        <strain evidence="7 8">NPDC001650</strain>
    </source>
</reference>
<keyword evidence="4 5" id="KW-0067">ATP-binding</keyword>
<name>A0ABW6U0J8_9ACTN</name>
<dbReference type="PROSITE" id="PS51198">
    <property type="entry name" value="UVRD_HELICASE_ATP_BIND"/>
    <property type="match status" value="1"/>
</dbReference>
<dbReference type="InterPro" id="IPR000212">
    <property type="entry name" value="DNA_helicase_UvrD/REP"/>
</dbReference>
<proteinExistence type="predicted"/>
<dbReference type="SUPFAM" id="SSF52540">
    <property type="entry name" value="P-loop containing nucleoside triphosphate hydrolases"/>
    <property type="match status" value="1"/>
</dbReference>
<protein>
    <submittedName>
        <fullName evidence="7">RNA polymerase recycling motor ATPase HelR</fullName>
    </submittedName>
</protein>
<dbReference type="EMBL" id="JBIAUT010000006">
    <property type="protein sequence ID" value="MFF4218360.1"/>
    <property type="molecule type" value="Genomic_DNA"/>
</dbReference>
<dbReference type="PANTHER" id="PTHR11070:SF45">
    <property type="entry name" value="DNA 3'-5' HELICASE"/>
    <property type="match status" value="1"/>
</dbReference>
<evidence type="ECO:0000256" key="1">
    <source>
        <dbReference type="ARBA" id="ARBA00022741"/>
    </source>
</evidence>